<protein>
    <submittedName>
        <fullName evidence="4">Ankyrin repeat domain-containing protein 42-like isoform X2</fullName>
    </submittedName>
</protein>
<feature type="region of interest" description="Disordered" evidence="2">
    <location>
        <begin position="219"/>
        <end position="254"/>
    </location>
</feature>
<name>A0ABM0MW71_SACKO</name>
<sequence length="269" mass="30691">MNSAGETPKDIAKRFAQLSCIKLLGEEDSEDHLTTNTTSFGQQTVSNIASHKPALQSGFQPMSHASSQEILDDIKHELPLDAANPYSDDGQEGYDDEDKEEREERRARKFLDHGSTDGESVKLAPKQKHEARGRAAKRIEELMRLLEISKQNFHQLGGRLDEDKMGAQRDRESDRIIQELEAQLEYERLRRERLESQLDESRAEISHLNLQLEKALEMKEPDSTRSMMSEDENKTKKRTKKKTRPASASGVFVRRNVSKPAMKVNADIF</sequence>
<dbReference type="RefSeq" id="XP_006824262.1">
    <property type="nucleotide sequence ID" value="XM_006824199.1"/>
</dbReference>
<proteinExistence type="predicted"/>
<dbReference type="Proteomes" id="UP000694865">
    <property type="component" value="Unplaced"/>
</dbReference>
<evidence type="ECO:0000313" key="3">
    <source>
        <dbReference type="Proteomes" id="UP000694865"/>
    </source>
</evidence>
<feature type="coiled-coil region" evidence="1">
    <location>
        <begin position="177"/>
        <end position="218"/>
    </location>
</feature>
<feature type="region of interest" description="Disordered" evidence="2">
    <location>
        <begin position="80"/>
        <end position="134"/>
    </location>
</feature>
<keyword evidence="3" id="KW-1185">Reference proteome</keyword>
<gene>
    <name evidence="4" type="primary">LOC100374502</name>
</gene>
<evidence type="ECO:0000256" key="1">
    <source>
        <dbReference type="SAM" id="Coils"/>
    </source>
</evidence>
<feature type="compositionally biased region" description="Basic residues" evidence="2">
    <location>
        <begin position="235"/>
        <end position="244"/>
    </location>
</feature>
<accession>A0ABM0MW71</accession>
<reference evidence="4" key="1">
    <citation type="submission" date="2025-08" db="UniProtKB">
        <authorList>
            <consortium name="RefSeq"/>
        </authorList>
    </citation>
    <scope>IDENTIFICATION</scope>
    <source>
        <tissue evidence="4">Testes</tissue>
    </source>
</reference>
<keyword evidence="1" id="KW-0175">Coiled coil</keyword>
<feature type="compositionally biased region" description="Acidic residues" evidence="2">
    <location>
        <begin position="89"/>
        <end position="101"/>
    </location>
</feature>
<evidence type="ECO:0000313" key="4">
    <source>
        <dbReference type="RefSeq" id="XP_006824262.1"/>
    </source>
</evidence>
<evidence type="ECO:0000256" key="2">
    <source>
        <dbReference type="SAM" id="MobiDB-lite"/>
    </source>
</evidence>
<organism evidence="3 4">
    <name type="scientific">Saccoglossus kowalevskii</name>
    <name type="common">Acorn worm</name>
    <dbReference type="NCBI Taxonomy" id="10224"/>
    <lineage>
        <taxon>Eukaryota</taxon>
        <taxon>Metazoa</taxon>
        <taxon>Hemichordata</taxon>
        <taxon>Enteropneusta</taxon>
        <taxon>Harrimaniidae</taxon>
        <taxon>Saccoglossus</taxon>
    </lineage>
</organism>
<dbReference type="GeneID" id="100374502"/>
<feature type="compositionally biased region" description="Basic and acidic residues" evidence="2">
    <location>
        <begin position="102"/>
        <end position="120"/>
    </location>
</feature>